<comment type="caution">
    <text evidence="3">The sequence shown here is derived from an EMBL/GenBank/DDBJ whole genome shotgun (WGS) entry which is preliminary data.</text>
</comment>
<sequence length="274" mass="30627">MRPRTEGLLSGLLMLLLATTRATESDQGAGSGEAGAEKKPVFLEDVTAAQALIDSSEIAVIGFFNDLDASEAKDYLSVVKDLSDWGCGLSTSSEVLKHFNINCSTVALFRQVDNRRDFMEIKDSKEIDTTKLFRFFKINEIRLVTEYNPMSAIGLFNSSVQVHLLLFLDKPSQTQQDALKSFREAAEQLRGKVLCVLVDITVKGNQRVMAYFHVTRAQLPAAAIFHVETEKKEVMDSREMSTERLVEFSLRFLDGKSSKEESVDSDNKIPKTEL</sequence>
<proteinExistence type="inferred from homology"/>
<name>A0AAV7TD88_PLEWA</name>
<organism evidence="3 4">
    <name type="scientific">Pleurodeles waltl</name>
    <name type="common">Iberian ribbed newt</name>
    <dbReference type="NCBI Taxonomy" id="8319"/>
    <lineage>
        <taxon>Eukaryota</taxon>
        <taxon>Metazoa</taxon>
        <taxon>Chordata</taxon>
        <taxon>Craniata</taxon>
        <taxon>Vertebrata</taxon>
        <taxon>Euteleostomi</taxon>
        <taxon>Amphibia</taxon>
        <taxon>Batrachia</taxon>
        <taxon>Caudata</taxon>
        <taxon>Salamandroidea</taxon>
        <taxon>Salamandridae</taxon>
        <taxon>Pleurodelinae</taxon>
        <taxon>Pleurodeles</taxon>
    </lineage>
</organism>
<dbReference type="Proteomes" id="UP001066276">
    <property type="component" value="Chromosome 4_1"/>
</dbReference>
<evidence type="ECO:0000313" key="4">
    <source>
        <dbReference type="Proteomes" id="UP001066276"/>
    </source>
</evidence>
<dbReference type="AlphaFoldDB" id="A0AAV7TD88"/>
<dbReference type="Pfam" id="PF13848">
    <property type="entry name" value="Thioredoxin_6"/>
    <property type="match status" value="1"/>
</dbReference>
<reference evidence="3" key="1">
    <citation type="journal article" date="2022" name="bioRxiv">
        <title>Sequencing and chromosome-scale assembly of the giantPleurodeles waltlgenome.</title>
        <authorList>
            <person name="Brown T."/>
            <person name="Elewa A."/>
            <person name="Iarovenko S."/>
            <person name="Subramanian E."/>
            <person name="Araus A.J."/>
            <person name="Petzold A."/>
            <person name="Susuki M."/>
            <person name="Suzuki K.-i.T."/>
            <person name="Hayashi T."/>
            <person name="Toyoda A."/>
            <person name="Oliveira C."/>
            <person name="Osipova E."/>
            <person name="Leigh N.D."/>
            <person name="Simon A."/>
            <person name="Yun M.H."/>
        </authorList>
    </citation>
    <scope>NUCLEOTIDE SEQUENCE</scope>
    <source>
        <strain evidence="3">20211129_DDA</strain>
        <tissue evidence="3">Liver</tissue>
    </source>
</reference>
<dbReference type="PANTHER" id="PTHR18929">
    <property type="entry name" value="PROTEIN DISULFIDE ISOMERASE"/>
    <property type="match status" value="1"/>
</dbReference>
<dbReference type="Gene3D" id="3.40.30.10">
    <property type="entry name" value="Glutaredoxin"/>
    <property type="match status" value="2"/>
</dbReference>
<evidence type="ECO:0000256" key="1">
    <source>
        <dbReference type="ARBA" id="ARBA00006347"/>
    </source>
</evidence>
<dbReference type="EMBL" id="JANPWB010000007">
    <property type="protein sequence ID" value="KAJ1174195.1"/>
    <property type="molecule type" value="Genomic_DNA"/>
</dbReference>
<gene>
    <name evidence="3" type="ORF">NDU88_006017</name>
</gene>
<feature type="chain" id="PRO_5044000928" description="Endoplasmic reticulum resident protein 27" evidence="2">
    <location>
        <begin position="23"/>
        <end position="274"/>
    </location>
</feature>
<keyword evidence="2" id="KW-0732">Signal</keyword>
<accession>A0AAV7TD88</accession>
<feature type="signal peptide" evidence="2">
    <location>
        <begin position="1"/>
        <end position="22"/>
    </location>
</feature>
<dbReference type="GO" id="GO:0005783">
    <property type="term" value="C:endoplasmic reticulum"/>
    <property type="evidence" value="ECO:0007669"/>
    <property type="project" value="TreeGrafter"/>
</dbReference>
<dbReference type="CDD" id="cd02982">
    <property type="entry name" value="PDI_b'_family"/>
    <property type="match status" value="1"/>
</dbReference>
<keyword evidence="4" id="KW-1185">Reference proteome</keyword>
<dbReference type="PANTHER" id="PTHR18929:SF193">
    <property type="entry name" value="ENDOPLASMIC RETICULUM RESIDENT PROTEIN 27"/>
    <property type="match status" value="1"/>
</dbReference>
<dbReference type="GO" id="GO:0034976">
    <property type="term" value="P:response to endoplasmic reticulum stress"/>
    <property type="evidence" value="ECO:0007669"/>
    <property type="project" value="TreeGrafter"/>
</dbReference>
<dbReference type="CDD" id="cd02981">
    <property type="entry name" value="PDI_b_family"/>
    <property type="match status" value="1"/>
</dbReference>
<evidence type="ECO:0000256" key="2">
    <source>
        <dbReference type="SAM" id="SignalP"/>
    </source>
</evidence>
<dbReference type="GO" id="GO:0006457">
    <property type="term" value="P:protein folding"/>
    <property type="evidence" value="ECO:0007669"/>
    <property type="project" value="TreeGrafter"/>
</dbReference>
<dbReference type="InterPro" id="IPR036249">
    <property type="entry name" value="Thioredoxin-like_sf"/>
</dbReference>
<protein>
    <recommendedName>
        <fullName evidence="5">Endoplasmic reticulum resident protein 27</fullName>
    </recommendedName>
</protein>
<evidence type="ECO:0000313" key="3">
    <source>
        <dbReference type="EMBL" id="KAJ1174195.1"/>
    </source>
</evidence>
<evidence type="ECO:0008006" key="5">
    <source>
        <dbReference type="Google" id="ProtNLM"/>
    </source>
</evidence>
<comment type="similarity">
    <text evidence="1">Belongs to the protein disulfide isomerase family.</text>
</comment>
<dbReference type="SUPFAM" id="SSF52833">
    <property type="entry name" value="Thioredoxin-like"/>
    <property type="match status" value="2"/>
</dbReference>